<evidence type="ECO:0000256" key="9">
    <source>
        <dbReference type="SAM" id="MobiDB-lite"/>
    </source>
</evidence>
<dbReference type="FunFam" id="3.40.50.300:FF:001887">
    <property type="entry name" value="Midasin"/>
    <property type="match status" value="1"/>
</dbReference>
<feature type="region of interest" description="Disordered" evidence="9">
    <location>
        <begin position="3120"/>
        <end position="3144"/>
    </location>
</feature>
<dbReference type="InterPro" id="IPR027417">
    <property type="entry name" value="P-loop_NTPase"/>
</dbReference>
<feature type="compositionally biased region" description="Basic and acidic residues" evidence="9">
    <location>
        <begin position="3203"/>
        <end position="3234"/>
    </location>
</feature>
<sequence length="3833" mass="441041">MEAVGHKRQKIGNFNYTLTPTVLQNLADLELCLKTKYGLCLIGPPSSGKTTLIQILAEQNGHELISLFIDSSIDSKTLLGTYLCTEVPGEFTWVPGLLTQAALDGAWLILEQFDKMPEDIYCLFSHLLETNTLHIPNRGQIIKPANGFRLFATAEKMPSQYNLSNWLTHHIIPLNESDLFDLAPLRISKSDLLRDLLIKCFGAMKEIKGNELVNRDWFKLCDRVNYHVKNIYGDREMNNIITESLRELIFLEAMGVLLGTRDKAQAIECLAGCLSIDKEHLKAFYENRTIRLTLTEDSIQIGKAPGLPTSNKPNSINFACTPYTLRLLENLCTGIASSESLLLVGETGNGKTTIVQSLAKLLGAKLYVHNLSQVSDPSDIVGGFKPIAVSTLLSPLVSDYYDLIPIILDKPNFSQLFNKLRKSFTQQKWHKVIKYMQISYTEIQTLLQKGTISLSAEIMQKLTKLTEETKSTENKLKASHFAFQFVEGSLVKALKEGSWILLEEINLAENEMLERLHSVLEGRGITLVEKAESKEIKPHVNFRLFGCMNPGKQVGKKELPSSLRAKFTEIWVEEMERFEDIKEVVVWYLEGRADRGIMDKIVNFYLETRKMCREGMLEDGRGKIPQYSMRTLCRALRYVQEFGPLYGVQISLFNALRIFFETMLSPQSRIEFLKIVKNLDPPPTRMPKSPSSAHIELFGFWHEKGPLPEFNDPNFILTPSVREYLTQLSRAIIFKNNAILLEGPTSSGKTSMVKYLAGLTGHEFLRINNHQHTDIEEYIGSYVSDERGRLIFLEGPLVKAVKEGYFVVLDELNLAPSEVLEALNRLLDDNRELFITETQTTIKPHPHFRLFATQNPTGYAGRKELSKAFRNRFVEMFIPELPDSELIQILEKRGKLAPSYAQVLINVMRELQRHRQQTRAFLGRQGFITIRDLLKIANREPIGYEQLGHFTFAVLGERLRNEEEKEFVKSVIEKNCKKIKIDMPKFYDEYTKSESFLMDVERLDETIGVARGLRKIAWNSHMKRLYTLVDMATKCNEPVLLVGETGCGKTTICQALASMRNTELKCINCHQYTETSDFIGSLQPIRDRTTLNENEQEGGHKLFEWADGPLVEAYNFGKFLLIDEISLADDSVLERLNSVLEIDRKLLVPEKGGECSLEMAAAEGFQLFATMNPGGDYGKKELSPALRNRFTEMWVRVGIEEVNEVLITILDAEKTTFLIRFIEWYNSFARIPLSLRDAIAWCDFIKNSSLEFSVSFWEGLSMILLDYSDDANKAKCMKFIIEELQIPEPKIEYNVTATPQLFGISPFFIETNSLSLLSNYSFNAPNIKKSLYRLLRAIQLNKPIMLEGPPGVGKTSIVESLGKVTGHKVTRINLSEETDLIDLLGCDIPIGERFEWCDGVLLSAIKAGDWVILDELNLCPQPVIEGLNALLDHRATVYIPEINKEVQCPISFRIFAAQNPVAHGGGRKGLPKSFLNRFTKIYISELTKEDYIRIISDIYPNLANIDKIVEFNEKVKTQIQGPWEFNLRDMLRWCQGASIELLYFYRTKTPEHREKIQEIYYEVFGCHLVISPVPYYRVNPDYVEIGKCKIPNLKPNTNLAFIPSQMNILEQVLFAIEKRWPILLVGDHSVGKTSICRLASVLMNKNLYEYTLSPTTDSSELLGSFEQNENGKFEWYESTLAKALRNGDWILLKNANLCPASVLDRINSLMEPNGSLLINERGQVNGESYILRAHPDFCMFITFNPKLGEVSRALRNRCIEISMLEHYNYMDVLRITGSHFVTKESFARLIKNGFGEILKWEELSRSIENKEKSYSLLFGDSIEDEMEVEERLMFEKLSNILKLPIESYLNEDLKFLEKWNDHNEAKACFFTNSCYFDCNERANQVKNGSLAEYFQNIWNEYSNKGISIGYYTPLLNPICPITQYIPYENQVHHALMLNLSIFNLSWKVDINLKQQVDLFLYHIARDDFTKHKIISKSIIPDEISLSYEKPLLSKELISSWKQRVRTSIKACPIPLEKFPAVLSSNFVKKLMSNINYSEEFPKRRVVVVSGEEFIDQEIGLIMDKETCQAEQLFYIEEIKDLYEQVLLRALSRMVDSSSLTDLDVIQFLNNEYIPTSLLKPLWILRYKVGLPFSIREIALPILQAPIVPETDFLKIYRDSKETTIFNATKHWFLIRTLLKWPQVKSSLAIPNSYLELVFNELTNKIEGSELELYFTKNESYKAVGLGLWLYKLYKGLICDPSELYKGLSIDYQQMQQEMAQRVEIRQDYSAFRYGYNFDIPIITFYSQSIQQLSQKINKAEQNIIPRPANSADIISYITKLPSYERLSQLVSHNLTSLETEGTRYLFDLLQSFLSTLISYQTIFPDLCSPLLEALLLIQYGLKSLSIIPSPEFIYPFTFSSMPISLQSSLIKGHLFYDSSFLPEFLRLILDLTEIKESEEPKKLKIVKTTELETVHTIGEQTREENIREYEEIEKREIEKLFPKYRDERAWIPVEMKKRKEIIEAWKDWEFACGTRDNELKKRFLGLINPEIAGVFLSKPLEIHLKNLCNEFEYTPEKEAYNFYLDPNPKEAMAAYTPLVKLISKLADFLKLFPDHEILKETQYLAYKVLSRPLFSTPLMQLVSGFDNVLKLAHDWEDYTGSEYSLKSELHEIYDLLKRWRESELQNWEGLLEAKKSEMIGQDAKLWARLFRVLYVEKVRGKELYEALEMYIRSSSLGCFENRLRVLKLFEDKVDADQVPSLHHIYAFYTQFQEHFNKTIDFYLEPIKNKLKEIVKIARFNVSNYHAWRETAFRAHRQLNTLIKKYKDVLVLKFEDEILRKIRQDYSESILEKPIQVLETAEPDNVFEELSLRIFERIETIKNIENEQGIKYRSLIDLLNNLKELGFSQFYHSKDTEKLSFSEQPVINYYPEELKEVIGKGEEYYYRCIDKLTILHSLMGINDIIKLEDKEKCLGYAIFIMYSLIEARRALASSLETYKAYAKLNNEEMKVVCQINEVVKEAVLENLQLEIDQDTGFKISCFKVSGTMNDLSLCKTALSQLSEIPKYSEIASSLSAILPEPRSIPKYLEKSEIPDTYVEDLTSYPLPAICSYYKSLGKLLYILISIFSSLFSKGFCGSEEEEEAGEESGEQLVEGTGLGEGKGNKDIGEELIDEEQFQELQNQEESEQKDVDKEGGMDVREEFEGEERSAEGSEGEDIEGNAEGNEKLMEEEQEARKAEGEVRESANPEMTKESEMEAGLQPQDREGEAEDFEMAPPESGSEENMDMDIDAKEEDLINVDKRNEDYESSQQDSGEESMQEDSEAEQNQTNEPNLNEAEMEGKETKEIEGSSGEEEEKRLEEYKDREFTDYDKEAYGVDNQAANTDKMKGNENKGEQNSKDKGSYTDVISQMKGEWNSQQQQQQSETGQNPETEIEATVNDVETVNMPDDMSIDRPESSNIYTFDENFNDVTSAPSLKNNPEQEAGKQVQPKKSERKERPREEVKSESFKTFDSTKRDEQRNVIPKIDMINFNEGNVGRKGTHRTGGEEVPMSIDNSLLDPLEELEKLRNQVNMEAFEKGLAEWENYERETSYIAQELCEQLRIILEPTKAKGLQGDYKTGKRINMKKVIAYIASQFRKDKIWLRRTRPTAREYQVLLAIDDSFSMKQHGLGDIAKKGLSILAQALHKLEVGELGVAGIRNGMNLLHDFGRPFSSDEGGFIMSQLDFEYGRDVGSDTAYPRFMQQCYDYLEKCGNQNMQLVIIISDGRLNKNKVRPWVRKNEGIFFLFVIVDNQESSIMDMQSVVFEKKDGKNLVKKTSYLEDFPFEYYVVVQNPGLLVTILLDVIKQWFELMKE</sequence>
<dbReference type="SUPFAM" id="SSF53300">
    <property type="entry name" value="vWA-like"/>
    <property type="match status" value="1"/>
</dbReference>
<feature type="compositionally biased region" description="Polar residues" evidence="9">
    <location>
        <begin position="3447"/>
        <end position="3460"/>
    </location>
</feature>
<dbReference type="GO" id="GO:0000055">
    <property type="term" value="P:ribosomal large subunit export from nucleus"/>
    <property type="evidence" value="ECO:0007669"/>
    <property type="project" value="TreeGrafter"/>
</dbReference>
<feature type="compositionally biased region" description="Basic and acidic residues" evidence="9">
    <location>
        <begin position="3334"/>
        <end position="3354"/>
    </location>
</feature>
<dbReference type="FunFam" id="3.40.50.300:FF:001053">
    <property type="entry name" value="Midasin"/>
    <property type="match status" value="1"/>
</dbReference>
<dbReference type="SUPFAM" id="SSF52540">
    <property type="entry name" value="P-loop containing nucleoside triphosphate hydrolases"/>
    <property type="match status" value="6"/>
</dbReference>
<dbReference type="InterPro" id="IPR036465">
    <property type="entry name" value="vWFA_dom_sf"/>
</dbReference>
<feature type="domain" description="VWFA" evidence="10">
    <location>
        <begin position="3633"/>
        <end position="3819"/>
    </location>
</feature>
<dbReference type="InterPro" id="IPR003593">
    <property type="entry name" value="AAA+_ATPase"/>
</dbReference>
<feature type="region of interest" description="Disordered" evidence="9">
    <location>
        <begin position="3512"/>
        <end position="3532"/>
    </location>
</feature>
<evidence type="ECO:0000313" key="11">
    <source>
        <dbReference type="EMBL" id="CAG9322147.1"/>
    </source>
</evidence>
<comment type="similarity">
    <text evidence="3">Belongs to the midasin family.</text>
</comment>
<dbReference type="FunFam" id="3.40.50.300:FF:000142">
    <property type="entry name" value="Midasin"/>
    <property type="match status" value="1"/>
</dbReference>
<reference evidence="11" key="1">
    <citation type="submission" date="2021-09" db="EMBL/GenBank/DDBJ databases">
        <authorList>
            <consortium name="AG Swart"/>
            <person name="Singh M."/>
            <person name="Singh A."/>
            <person name="Seah K."/>
            <person name="Emmerich C."/>
        </authorList>
    </citation>
    <scope>NUCLEOTIDE SEQUENCE</scope>
    <source>
        <strain evidence="11">ATCC30299</strain>
    </source>
</reference>
<dbReference type="PROSITE" id="PS50234">
    <property type="entry name" value="VWFA"/>
    <property type="match status" value="1"/>
</dbReference>
<feature type="compositionally biased region" description="Basic and acidic residues" evidence="9">
    <location>
        <begin position="3364"/>
        <end position="3382"/>
    </location>
</feature>
<accession>A0AAU9J7F0</accession>
<dbReference type="GO" id="GO:0000027">
    <property type="term" value="P:ribosomal large subunit assembly"/>
    <property type="evidence" value="ECO:0007669"/>
    <property type="project" value="TreeGrafter"/>
</dbReference>
<proteinExistence type="inferred from homology"/>
<evidence type="ECO:0000313" key="12">
    <source>
        <dbReference type="Proteomes" id="UP001162131"/>
    </source>
</evidence>
<dbReference type="Proteomes" id="UP001162131">
    <property type="component" value="Unassembled WGS sequence"/>
</dbReference>
<keyword evidence="12" id="KW-1185">Reference proteome</keyword>
<dbReference type="GO" id="GO:0005654">
    <property type="term" value="C:nucleoplasm"/>
    <property type="evidence" value="ECO:0007669"/>
    <property type="project" value="UniProtKB-SubCell"/>
</dbReference>
<dbReference type="InterPro" id="IPR040848">
    <property type="entry name" value="AAA_lid_7"/>
</dbReference>
<dbReference type="PANTHER" id="PTHR48103">
    <property type="entry name" value="MIDASIN-RELATED"/>
    <property type="match status" value="1"/>
</dbReference>
<name>A0AAU9J7F0_9CILI</name>
<dbReference type="Pfam" id="PF17865">
    <property type="entry name" value="AAA_lid_5"/>
    <property type="match status" value="1"/>
</dbReference>
<dbReference type="CDD" id="cd00009">
    <property type="entry name" value="AAA"/>
    <property type="match status" value="2"/>
</dbReference>
<evidence type="ECO:0000256" key="4">
    <source>
        <dbReference type="ARBA" id="ARBA00017143"/>
    </source>
</evidence>
<protein>
    <recommendedName>
        <fullName evidence="4">Midasin</fullName>
    </recommendedName>
</protein>
<dbReference type="InterPro" id="IPR002035">
    <property type="entry name" value="VWF_A"/>
</dbReference>
<feature type="region of interest" description="Disordered" evidence="9">
    <location>
        <begin position="3158"/>
        <end position="3498"/>
    </location>
</feature>
<feature type="compositionally biased region" description="Acidic residues" evidence="9">
    <location>
        <begin position="3259"/>
        <end position="3272"/>
    </location>
</feature>
<dbReference type="GO" id="GO:0016887">
    <property type="term" value="F:ATP hydrolysis activity"/>
    <property type="evidence" value="ECO:0007669"/>
    <property type="project" value="InterPro"/>
</dbReference>
<evidence type="ECO:0000259" key="10">
    <source>
        <dbReference type="PROSITE" id="PS50234"/>
    </source>
</evidence>
<feature type="compositionally biased region" description="Basic and acidic residues" evidence="9">
    <location>
        <begin position="3470"/>
        <end position="3498"/>
    </location>
</feature>
<comment type="subcellular location">
    <subcellularLocation>
        <location evidence="1">Nucleus</location>
        <location evidence="1">Nucleolus</location>
    </subcellularLocation>
    <subcellularLocation>
        <location evidence="2">Nucleus</location>
        <location evidence="2">Nucleoplasm</location>
    </subcellularLocation>
</comment>
<dbReference type="EMBL" id="CAJZBQ010000030">
    <property type="protein sequence ID" value="CAG9322147.1"/>
    <property type="molecule type" value="Genomic_DNA"/>
</dbReference>
<keyword evidence="5" id="KW-0547">Nucleotide-binding</keyword>
<dbReference type="Pfam" id="PF07728">
    <property type="entry name" value="AAA_5"/>
    <property type="match status" value="7"/>
</dbReference>
<dbReference type="SMART" id="SM00382">
    <property type="entry name" value="AAA"/>
    <property type="match status" value="5"/>
</dbReference>
<dbReference type="Gene3D" id="3.40.50.300">
    <property type="entry name" value="P-loop containing nucleotide triphosphate hydrolases"/>
    <property type="match status" value="6"/>
</dbReference>
<keyword evidence="8" id="KW-0539">Nucleus</keyword>
<evidence type="ECO:0000256" key="7">
    <source>
        <dbReference type="ARBA" id="ARBA00023186"/>
    </source>
</evidence>
<dbReference type="PANTHER" id="PTHR48103:SF2">
    <property type="entry name" value="MIDASIN"/>
    <property type="match status" value="1"/>
</dbReference>
<evidence type="ECO:0000256" key="1">
    <source>
        <dbReference type="ARBA" id="ARBA00004604"/>
    </source>
</evidence>
<dbReference type="GO" id="GO:0005730">
    <property type="term" value="C:nucleolus"/>
    <property type="evidence" value="ECO:0007669"/>
    <property type="project" value="UniProtKB-SubCell"/>
</dbReference>
<gene>
    <name evidence="11" type="ORF">BSTOLATCC_MIC30527</name>
</gene>
<dbReference type="GO" id="GO:0005524">
    <property type="term" value="F:ATP binding"/>
    <property type="evidence" value="ECO:0007669"/>
    <property type="project" value="UniProtKB-KW"/>
</dbReference>
<feature type="compositionally biased region" description="Basic and acidic residues" evidence="9">
    <location>
        <begin position="3165"/>
        <end position="3190"/>
    </location>
</feature>
<feature type="compositionally biased region" description="Acidic residues" evidence="9">
    <location>
        <begin position="3292"/>
        <end position="3303"/>
    </location>
</feature>
<evidence type="ECO:0000256" key="6">
    <source>
        <dbReference type="ARBA" id="ARBA00022840"/>
    </source>
</evidence>
<dbReference type="FunFam" id="3.40.50.300:FF:000582">
    <property type="entry name" value="Midasin"/>
    <property type="match status" value="1"/>
</dbReference>
<organism evidence="11 12">
    <name type="scientific">Blepharisma stoltei</name>
    <dbReference type="NCBI Taxonomy" id="1481888"/>
    <lineage>
        <taxon>Eukaryota</taxon>
        <taxon>Sar</taxon>
        <taxon>Alveolata</taxon>
        <taxon>Ciliophora</taxon>
        <taxon>Postciliodesmatophora</taxon>
        <taxon>Heterotrichea</taxon>
        <taxon>Heterotrichida</taxon>
        <taxon>Blepharismidae</taxon>
        <taxon>Blepharisma</taxon>
    </lineage>
</organism>
<dbReference type="FunFam" id="3.40.50.300:FF:001384">
    <property type="entry name" value="Midasin"/>
    <property type="match status" value="1"/>
</dbReference>
<evidence type="ECO:0000256" key="2">
    <source>
        <dbReference type="ARBA" id="ARBA00004642"/>
    </source>
</evidence>
<dbReference type="Pfam" id="PF17867">
    <property type="entry name" value="AAA_lid_7"/>
    <property type="match status" value="2"/>
</dbReference>
<dbReference type="InterPro" id="IPR041190">
    <property type="entry name" value="Midasin_AAA_lid_5"/>
</dbReference>
<evidence type="ECO:0000256" key="8">
    <source>
        <dbReference type="ARBA" id="ARBA00023242"/>
    </source>
</evidence>
<evidence type="ECO:0000256" key="3">
    <source>
        <dbReference type="ARBA" id="ARBA00007188"/>
    </source>
</evidence>
<dbReference type="InterPro" id="IPR011704">
    <property type="entry name" value="ATPase_dyneun-rel_AAA"/>
</dbReference>
<comment type="caution">
    <text evidence="11">The sequence shown here is derived from an EMBL/GenBank/DDBJ whole genome shotgun (WGS) entry which is preliminary data.</text>
</comment>
<evidence type="ECO:0000256" key="5">
    <source>
        <dbReference type="ARBA" id="ARBA00022741"/>
    </source>
</evidence>
<keyword evidence="6" id="KW-0067">ATP-binding</keyword>
<feature type="compositionally biased region" description="Basic and acidic residues" evidence="9">
    <location>
        <begin position="3318"/>
        <end position="3327"/>
    </location>
</feature>
<dbReference type="GO" id="GO:0030687">
    <property type="term" value="C:preribosome, large subunit precursor"/>
    <property type="evidence" value="ECO:0007669"/>
    <property type="project" value="TreeGrafter"/>
</dbReference>
<feature type="compositionally biased region" description="Basic and acidic residues" evidence="9">
    <location>
        <begin position="3273"/>
        <end position="3284"/>
    </location>
</feature>
<keyword evidence="7" id="KW-0143">Chaperone</keyword>